<organism evidence="1 2">
    <name type="scientific">Buchnera aphidicola</name>
    <name type="common">Macrosiphoniella sanborni</name>
    <dbReference type="NCBI Taxonomy" id="1241865"/>
    <lineage>
        <taxon>Bacteria</taxon>
        <taxon>Pseudomonadati</taxon>
        <taxon>Pseudomonadota</taxon>
        <taxon>Gammaproteobacteria</taxon>
        <taxon>Enterobacterales</taxon>
        <taxon>Erwiniaceae</taxon>
        <taxon>Buchnera</taxon>
    </lineage>
</organism>
<dbReference type="Proteomes" id="UP000298745">
    <property type="component" value="Chromosome"/>
</dbReference>
<sequence>MLHNLLSTDIVNKKYLNEIDIYQNTIKKNTLKIKKDKNVIKNITDNNSKKNINFSQEKIKLKNLEHSHNNNSLILLNLIKKEIEKILFQKYNIKKTSNMIKNENIKQNIKNDDILHDMDIDNKDIIKYNNNLNIYNLLMKKKFLITANHVF</sequence>
<evidence type="ECO:0000313" key="2">
    <source>
        <dbReference type="Proteomes" id="UP000298745"/>
    </source>
</evidence>
<proteinExistence type="predicted"/>
<name>A0A4D6Y433_9GAMM</name>
<reference evidence="1 2" key="1">
    <citation type="submission" date="2018-12" db="EMBL/GenBank/DDBJ databases">
        <authorList>
            <person name="Chong R.A."/>
        </authorList>
    </citation>
    <scope>NUCLEOTIDE SEQUENCE [LARGE SCALE GENOMIC DNA]</scope>
    <source>
        <strain evidence="1 2">Msa</strain>
    </source>
</reference>
<protein>
    <submittedName>
        <fullName evidence="1">Uncharacterized protein</fullName>
    </submittedName>
</protein>
<dbReference type="RefSeq" id="WP_158363073.1">
    <property type="nucleotide sequence ID" value="NZ_CP034864.1"/>
</dbReference>
<reference evidence="1 2" key="2">
    <citation type="submission" date="2019-05" db="EMBL/GenBank/DDBJ databases">
        <title>Genome evolution of the obligate endosymbiont Buchnera aphidicola.</title>
        <authorList>
            <person name="Moran N.A."/>
        </authorList>
    </citation>
    <scope>NUCLEOTIDE SEQUENCE [LARGE SCALE GENOMIC DNA]</scope>
    <source>
        <strain evidence="1 2">Msa</strain>
    </source>
</reference>
<dbReference type="EMBL" id="CP034864">
    <property type="protein sequence ID" value="QCI24077.1"/>
    <property type="molecule type" value="Genomic_DNA"/>
</dbReference>
<gene>
    <name evidence="1" type="ORF">D9V74_02780</name>
</gene>
<dbReference type="AlphaFoldDB" id="A0A4D6Y433"/>
<evidence type="ECO:0000313" key="1">
    <source>
        <dbReference type="EMBL" id="QCI24077.1"/>
    </source>
</evidence>
<accession>A0A4D6Y433</accession>